<evidence type="ECO:0000313" key="2">
    <source>
        <dbReference type="EMBL" id="MDN3920661.1"/>
    </source>
</evidence>
<protein>
    <submittedName>
        <fullName evidence="2">Uncharacterized protein</fullName>
    </submittedName>
</protein>
<comment type="caution">
    <text evidence="2">The sequence shown here is derived from an EMBL/GenBank/DDBJ whole genome shotgun (WGS) entry which is preliminary data.</text>
</comment>
<name>A0ABT8DRJ9_9BURK</name>
<evidence type="ECO:0000313" key="3">
    <source>
        <dbReference type="Proteomes" id="UP001228044"/>
    </source>
</evidence>
<sequence length="79" mass="8646">MAVKRMLPMLLAGLALYRFYQWQLEQREQQRRREHAPKAKAPEVTTWEGEGGALKSTGAQLGPEPSATAARPSDGLGGP</sequence>
<gene>
    <name evidence="2" type="ORF">QWJ38_10255</name>
</gene>
<dbReference type="Proteomes" id="UP001228044">
    <property type="component" value="Unassembled WGS sequence"/>
</dbReference>
<dbReference type="RefSeq" id="WP_290358947.1">
    <property type="nucleotide sequence ID" value="NZ_JAUHHC010000002.1"/>
</dbReference>
<feature type="region of interest" description="Disordered" evidence="1">
    <location>
        <begin position="27"/>
        <end position="79"/>
    </location>
</feature>
<keyword evidence="3" id="KW-1185">Reference proteome</keyword>
<reference evidence="2 3" key="1">
    <citation type="submission" date="2023-06" db="EMBL/GenBank/DDBJ databases">
        <title>Pelomonas sp. PFR6 16S ribosomal RNA gene Genome sequencing and assembly.</title>
        <authorList>
            <person name="Woo H."/>
        </authorList>
    </citation>
    <scope>NUCLEOTIDE SEQUENCE [LARGE SCALE GENOMIC DNA]</scope>
    <source>
        <strain evidence="2 3">PFR6</strain>
    </source>
</reference>
<accession>A0ABT8DRJ9</accession>
<feature type="compositionally biased region" description="Basic and acidic residues" evidence="1">
    <location>
        <begin position="27"/>
        <end position="41"/>
    </location>
</feature>
<dbReference type="EMBL" id="JAUHHC010000002">
    <property type="protein sequence ID" value="MDN3920661.1"/>
    <property type="molecule type" value="Genomic_DNA"/>
</dbReference>
<proteinExistence type="predicted"/>
<evidence type="ECO:0000256" key="1">
    <source>
        <dbReference type="SAM" id="MobiDB-lite"/>
    </source>
</evidence>
<organism evidence="2 3">
    <name type="scientific">Roseateles violae</name>
    <dbReference type="NCBI Taxonomy" id="3058042"/>
    <lineage>
        <taxon>Bacteria</taxon>
        <taxon>Pseudomonadati</taxon>
        <taxon>Pseudomonadota</taxon>
        <taxon>Betaproteobacteria</taxon>
        <taxon>Burkholderiales</taxon>
        <taxon>Sphaerotilaceae</taxon>
        <taxon>Roseateles</taxon>
    </lineage>
</organism>